<protein>
    <submittedName>
        <fullName evidence="1">DUF4275 family protein</fullName>
    </submittedName>
</protein>
<gene>
    <name evidence="2" type="ORF">CHCC16736_2951</name>
    <name evidence="1" type="ORF">I6G80_04100</name>
</gene>
<dbReference type="AlphaFoldDB" id="A0A6C1X2Y0"/>
<dbReference type="RefSeq" id="WP_003177777.1">
    <property type="nucleotide sequence ID" value="NZ_BOQW01000001.1"/>
</dbReference>
<dbReference type="EMBL" id="NILC01000023">
    <property type="protein sequence ID" value="TWL27630.1"/>
    <property type="molecule type" value="Genomic_DNA"/>
</dbReference>
<accession>A0A6C1X2Y0</accession>
<evidence type="ECO:0000313" key="1">
    <source>
        <dbReference type="EMBL" id="QPR73459.1"/>
    </source>
</evidence>
<proteinExistence type="predicted"/>
<reference evidence="2 3" key="1">
    <citation type="submission" date="2019-06" db="EMBL/GenBank/DDBJ databases">
        <title>Genome sequence analysis of &gt;100 Bacillus licheniformis strains suggests intrinsic resistance to this species.</title>
        <authorList>
            <person name="Wels M."/>
            <person name="Siezen R.J."/>
            <person name="Johansen E."/>
            <person name="Stuer-Lauridsen B."/>
            <person name="Bjerre K."/>
            <person name="Nielsen B.K.K."/>
        </authorList>
    </citation>
    <scope>NUCLEOTIDE SEQUENCE [LARGE SCALE GENOMIC DNA]</scope>
    <source>
        <strain evidence="2 3">BAC-16736</strain>
    </source>
</reference>
<sequence length="144" mass="16978">MYIISKLERQNVKVTEIPKWGSYLRKTWENRFAASMELPERDAILVSHFLWHLFSYGMKPCFTGGQADQAFSEQPKRDCFLFYQHTYDAYILEHAEQLIAADLKGEEDAYITDKHMTWTYAVTHESAYGPYFAIQLDEKEHEPI</sequence>
<dbReference type="Pfam" id="PF14101">
    <property type="entry name" value="DUF4275"/>
    <property type="match status" value="1"/>
</dbReference>
<dbReference type="EMBL" id="CP065647">
    <property type="protein sequence ID" value="QPR73459.1"/>
    <property type="molecule type" value="Genomic_DNA"/>
</dbReference>
<evidence type="ECO:0000313" key="4">
    <source>
        <dbReference type="Proteomes" id="UP000595038"/>
    </source>
</evidence>
<reference evidence="1 4" key="2">
    <citation type="submission" date="2020-12" db="EMBL/GenBank/DDBJ databases">
        <title>FDA dAtabase for Regulatory Grade micrObial Sequences (FDA-ARGOS): Supporting development and validation of Infectious Disease Dx tests.</title>
        <authorList>
            <person name="Nelson B."/>
            <person name="Plummer A."/>
            <person name="Tallon L."/>
            <person name="Sadzewicz L."/>
            <person name="Zhao X."/>
            <person name="Boylan J."/>
            <person name="Ott S."/>
            <person name="Bowen H."/>
            <person name="Vavikolanu K."/>
            <person name="Mehta A."/>
            <person name="Aluvathingal J."/>
            <person name="Nadendla S."/>
            <person name="Myers T."/>
            <person name="Yan Y."/>
            <person name="Sichtig H."/>
        </authorList>
    </citation>
    <scope>NUCLEOTIDE SEQUENCE [LARGE SCALE GENOMIC DNA]</scope>
    <source>
        <strain evidence="1 4">FDAARGOS_923</strain>
    </source>
</reference>
<dbReference type="Proteomes" id="UP000595038">
    <property type="component" value="Chromosome"/>
</dbReference>
<dbReference type="InterPro" id="IPR025454">
    <property type="entry name" value="DUF4275"/>
</dbReference>
<evidence type="ECO:0000313" key="3">
    <source>
        <dbReference type="Proteomes" id="UP000435910"/>
    </source>
</evidence>
<name>A0A6C1X2Y0_BACLI</name>
<evidence type="ECO:0000313" key="2">
    <source>
        <dbReference type="EMBL" id="TWL27630.1"/>
    </source>
</evidence>
<dbReference type="Proteomes" id="UP000435910">
    <property type="component" value="Unassembled WGS sequence"/>
</dbReference>
<organism evidence="2 3">
    <name type="scientific">Bacillus licheniformis</name>
    <dbReference type="NCBI Taxonomy" id="1402"/>
    <lineage>
        <taxon>Bacteria</taxon>
        <taxon>Bacillati</taxon>
        <taxon>Bacillota</taxon>
        <taxon>Bacilli</taxon>
        <taxon>Bacillales</taxon>
        <taxon>Bacillaceae</taxon>
        <taxon>Bacillus</taxon>
    </lineage>
</organism>